<proteinExistence type="predicted"/>
<evidence type="ECO:0000256" key="2">
    <source>
        <dbReference type="SAM" id="Phobius"/>
    </source>
</evidence>
<dbReference type="Proteomes" id="UP000283210">
    <property type="component" value="Chromosome 18"/>
</dbReference>
<accession>A0A3S2LSX7</accession>
<organism evidence="3 4">
    <name type="scientific">Oryzias javanicus</name>
    <name type="common">Javanese ricefish</name>
    <name type="synonym">Aplocheilus javanicus</name>
    <dbReference type="NCBI Taxonomy" id="123683"/>
    <lineage>
        <taxon>Eukaryota</taxon>
        <taxon>Metazoa</taxon>
        <taxon>Chordata</taxon>
        <taxon>Craniata</taxon>
        <taxon>Vertebrata</taxon>
        <taxon>Euteleostomi</taxon>
        <taxon>Actinopterygii</taxon>
        <taxon>Neopterygii</taxon>
        <taxon>Teleostei</taxon>
        <taxon>Neoteleostei</taxon>
        <taxon>Acanthomorphata</taxon>
        <taxon>Ovalentaria</taxon>
        <taxon>Atherinomorphae</taxon>
        <taxon>Beloniformes</taxon>
        <taxon>Adrianichthyidae</taxon>
        <taxon>Oryziinae</taxon>
        <taxon>Oryzias</taxon>
    </lineage>
</organism>
<keyword evidence="2" id="KW-1133">Transmembrane helix</keyword>
<dbReference type="EMBL" id="CM012454">
    <property type="protein sequence ID" value="RVE60480.1"/>
    <property type="molecule type" value="Genomic_DNA"/>
</dbReference>
<name>A0A3S2LSX7_ORYJA</name>
<evidence type="ECO:0000313" key="4">
    <source>
        <dbReference type="Proteomes" id="UP000283210"/>
    </source>
</evidence>
<keyword evidence="4" id="KW-1185">Reference proteome</keyword>
<feature type="region of interest" description="Disordered" evidence="1">
    <location>
        <begin position="1"/>
        <end position="26"/>
    </location>
</feature>
<reference evidence="3 4" key="1">
    <citation type="submission" date="2018-11" db="EMBL/GenBank/DDBJ databases">
        <authorList>
            <person name="Lopez-Roques C."/>
            <person name="Donnadieu C."/>
            <person name="Bouchez O."/>
            <person name="Klopp C."/>
            <person name="Cabau C."/>
            <person name="Zahm M."/>
        </authorList>
    </citation>
    <scope>NUCLEOTIDE SEQUENCE [LARGE SCALE GENOMIC DNA]</scope>
    <source>
        <strain evidence="3">RS831</strain>
        <tissue evidence="3">Whole body</tissue>
    </source>
</reference>
<sequence>MSPPRSSPTTAGQDAAAPPRPGASRWSWTSTGFRLRRIRPCLRLMNPSASSNAGGYTCEFSTPYSSHTERNKVTFSAGKGSPEKETSFWWIFGLLAGLLLLVLTGMFAFLKLRAKKQKTTNRSEEEAELNSVRASAAAAGQ</sequence>
<evidence type="ECO:0000256" key="1">
    <source>
        <dbReference type="SAM" id="MobiDB-lite"/>
    </source>
</evidence>
<reference evidence="3 4" key="2">
    <citation type="submission" date="2019-01" db="EMBL/GenBank/DDBJ databases">
        <title>A chromosome length genome reference of the Java medaka (oryzias javanicus).</title>
        <authorList>
            <person name="Herpin A."/>
            <person name="Takehana Y."/>
            <person name="Naruse K."/>
            <person name="Ansai S."/>
            <person name="Kawaguchi M."/>
        </authorList>
    </citation>
    <scope>NUCLEOTIDE SEQUENCE [LARGE SCALE GENOMIC DNA]</scope>
    <source>
        <strain evidence="3">RS831</strain>
        <tissue evidence="3">Whole body</tissue>
    </source>
</reference>
<gene>
    <name evidence="3" type="ORF">OJAV_G00181210</name>
</gene>
<protein>
    <submittedName>
        <fullName evidence="3">Uncharacterized protein</fullName>
    </submittedName>
</protein>
<keyword evidence="2" id="KW-0472">Membrane</keyword>
<feature type="region of interest" description="Disordered" evidence="1">
    <location>
        <begin position="120"/>
        <end position="141"/>
    </location>
</feature>
<feature type="transmembrane region" description="Helical" evidence="2">
    <location>
        <begin position="88"/>
        <end position="110"/>
    </location>
</feature>
<evidence type="ECO:0000313" key="3">
    <source>
        <dbReference type="EMBL" id="RVE60480.1"/>
    </source>
</evidence>
<keyword evidence="2" id="KW-0812">Transmembrane</keyword>
<dbReference type="AlphaFoldDB" id="A0A3S2LSX7"/>